<protein>
    <submittedName>
        <fullName evidence="1">Uncharacterized protein</fullName>
    </submittedName>
</protein>
<sequence length="76" mass="8302">MTDIMEEGSEDDVHIVGGMRHCQHCALDHVRGLGNGFSVVVVISICVEEGRYRTSLADSLTSCGLFFNPFLSLSEL</sequence>
<reference evidence="2" key="1">
    <citation type="submission" date="2017-01" db="EMBL/GenBank/DDBJ databases">
        <title>Comparative genomics of anhydrobiosis in the tardigrade Hypsibius dujardini.</title>
        <authorList>
            <person name="Yoshida Y."/>
            <person name="Koutsovoulos G."/>
            <person name="Laetsch D."/>
            <person name="Stevens L."/>
            <person name="Kumar S."/>
            <person name="Horikawa D."/>
            <person name="Ishino K."/>
            <person name="Komine S."/>
            <person name="Tomita M."/>
            <person name="Blaxter M."/>
            <person name="Arakawa K."/>
        </authorList>
    </citation>
    <scope>NUCLEOTIDE SEQUENCE [LARGE SCALE GENOMIC DNA]</scope>
    <source>
        <strain evidence="2">Z151</strain>
    </source>
</reference>
<dbReference type="Proteomes" id="UP000192578">
    <property type="component" value="Unassembled WGS sequence"/>
</dbReference>
<evidence type="ECO:0000313" key="1">
    <source>
        <dbReference type="EMBL" id="OQV23023.1"/>
    </source>
</evidence>
<evidence type="ECO:0000313" key="2">
    <source>
        <dbReference type="Proteomes" id="UP000192578"/>
    </source>
</evidence>
<keyword evidence="2" id="KW-1185">Reference proteome</keyword>
<name>A0A1W0X6A6_HYPEX</name>
<dbReference type="EMBL" id="MTYJ01000014">
    <property type="protein sequence ID" value="OQV23023.1"/>
    <property type="molecule type" value="Genomic_DNA"/>
</dbReference>
<proteinExistence type="predicted"/>
<organism evidence="1 2">
    <name type="scientific">Hypsibius exemplaris</name>
    <name type="common">Freshwater tardigrade</name>
    <dbReference type="NCBI Taxonomy" id="2072580"/>
    <lineage>
        <taxon>Eukaryota</taxon>
        <taxon>Metazoa</taxon>
        <taxon>Ecdysozoa</taxon>
        <taxon>Tardigrada</taxon>
        <taxon>Eutardigrada</taxon>
        <taxon>Parachela</taxon>
        <taxon>Hypsibioidea</taxon>
        <taxon>Hypsibiidae</taxon>
        <taxon>Hypsibius</taxon>
    </lineage>
</organism>
<dbReference type="AlphaFoldDB" id="A0A1W0X6A6"/>
<comment type="caution">
    <text evidence="1">The sequence shown here is derived from an EMBL/GenBank/DDBJ whole genome shotgun (WGS) entry which is preliminary data.</text>
</comment>
<accession>A0A1W0X6A6</accession>
<gene>
    <name evidence="1" type="ORF">BV898_03072</name>
</gene>